<evidence type="ECO:0000313" key="9">
    <source>
        <dbReference type="Proteomes" id="UP000469159"/>
    </source>
</evidence>
<protein>
    <submittedName>
        <fullName evidence="8">DedA family protein</fullName>
    </submittedName>
</protein>
<dbReference type="InterPro" id="IPR032816">
    <property type="entry name" value="VTT_dom"/>
</dbReference>
<evidence type="ECO:0000259" key="7">
    <source>
        <dbReference type="Pfam" id="PF09335"/>
    </source>
</evidence>
<gene>
    <name evidence="8" type="ORF">GRI75_14240</name>
</gene>
<evidence type="ECO:0000256" key="6">
    <source>
        <dbReference type="SAM" id="Phobius"/>
    </source>
</evidence>
<feature type="domain" description="VTT" evidence="7">
    <location>
        <begin position="30"/>
        <end position="159"/>
    </location>
</feature>
<dbReference type="PANTHER" id="PTHR42709:SF6">
    <property type="entry name" value="UNDECAPRENYL PHOSPHATE TRANSPORTER A"/>
    <property type="match status" value="1"/>
</dbReference>
<evidence type="ECO:0000256" key="3">
    <source>
        <dbReference type="ARBA" id="ARBA00022692"/>
    </source>
</evidence>
<accession>A0A6I4UV39</accession>
<dbReference type="PANTHER" id="PTHR42709">
    <property type="entry name" value="ALKALINE PHOSPHATASE LIKE PROTEIN"/>
    <property type="match status" value="1"/>
</dbReference>
<dbReference type="InterPro" id="IPR051311">
    <property type="entry name" value="DedA_domain"/>
</dbReference>
<evidence type="ECO:0000256" key="2">
    <source>
        <dbReference type="ARBA" id="ARBA00022475"/>
    </source>
</evidence>
<keyword evidence="9" id="KW-1185">Reference proteome</keyword>
<evidence type="ECO:0000256" key="5">
    <source>
        <dbReference type="ARBA" id="ARBA00023136"/>
    </source>
</evidence>
<feature type="transmembrane region" description="Helical" evidence="6">
    <location>
        <begin position="138"/>
        <end position="159"/>
    </location>
</feature>
<feature type="transmembrane region" description="Helical" evidence="6">
    <location>
        <begin position="50"/>
        <end position="71"/>
    </location>
</feature>
<feature type="transmembrane region" description="Helical" evidence="6">
    <location>
        <begin position="111"/>
        <end position="132"/>
    </location>
</feature>
<dbReference type="GO" id="GO:0005886">
    <property type="term" value="C:plasma membrane"/>
    <property type="evidence" value="ECO:0007669"/>
    <property type="project" value="UniProtKB-SubCell"/>
</dbReference>
<sequence>MHELIIETIARGGYLGIALLMAIENIFPPIPSEVIMGIGGVLVARGTMEFWPLLVAGTIGSTAGNYVWFWIGDRWSYRRLAPFIARWGRWLTLDWEHIEQASRFFRSHGQWVVFFLRFSPFLRTIISLPAGLAHMSVWRFLVFTFAGSAIWNVLLILGGKWLATYLDESEAVIGWIILGLVGLALAGYIWRLLTWKPRVRAGD</sequence>
<keyword evidence="4 6" id="KW-1133">Transmembrane helix</keyword>
<name>A0A6I4UV39_9SPHN</name>
<keyword evidence="3 6" id="KW-0812">Transmembrane</keyword>
<keyword evidence="5 6" id="KW-0472">Membrane</keyword>
<dbReference type="RefSeq" id="WP_160747664.1">
    <property type="nucleotide sequence ID" value="NZ_WTYK01000011.1"/>
</dbReference>
<evidence type="ECO:0000313" key="8">
    <source>
        <dbReference type="EMBL" id="MXP42802.1"/>
    </source>
</evidence>
<reference evidence="8 9" key="1">
    <citation type="submission" date="2019-12" db="EMBL/GenBank/DDBJ databases">
        <title>Genomic-based taxomic classification of the family Erythrobacteraceae.</title>
        <authorList>
            <person name="Xu L."/>
        </authorList>
    </citation>
    <scope>NUCLEOTIDE SEQUENCE [LARGE SCALE GENOMIC DNA]</scope>
    <source>
        <strain evidence="8 9">MCCC 1K02066</strain>
    </source>
</reference>
<comment type="subcellular location">
    <subcellularLocation>
        <location evidence="1">Cell membrane</location>
        <topology evidence="1">Multi-pass membrane protein</topology>
    </subcellularLocation>
</comment>
<dbReference type="OrthoDB" id="9813426at2"/>
<keyword evidence="2" id="KW-1003">Cell membrane</keyword>
<organism evidence="8 9">
    <name type="scientific">Croceibacterium soli</name>
    <dbReference type="NCBI Taxonomy" id="1739690"/>
    <lineage>
        <taxon>Bacteria</taxon>
        <taxon>Pseudomonadati</taxon>
        <taxon>Pseudomonadota</taxon>
        <taxon>Alphaproteobacteria</taxon>
        <taxon>Sphingomonadales</taxon>
        <taxon>Erythrobacteraceae</taxon>
        <taxon>Croceibacterium</taxon>
    </lineage>
</organism>
<feature type="transmembrane region" description="Helical" evidence="6">
    <location>
        <begin position="12"/>
        <end position="30"/>
    </location>
</feature>
<dbReference type="EMBL" id="WTYK01000011">
    <property type="protein sequence ID" value="MXP42802.1"/>
    <property type="molecule type" value="Genomic_DNA"/>
</dbReference>
<feature type="transmembrane region" description="Helical" evidence="6">
    <location>
        <begin position="171"/>
        <end position="190"/>
    </location>
</feature>
<dbReference type="AlphaFoldDB" id="A0A6I4UV39"/>
<dbReference type="Pfam" id="PF09335">
    <property type="entry name" value="VTT_dom"/>
    <property type="match status" value="1"/>
</dbReference>
<comment type="caution">
    <text evidence="8">The sequence shown here is derived from an EMBL/GenBank/DDBJ whole genome shotgun (WGS) entry which is preliminary data.</text>
</comment>
<proteinExistence type="predicted"/>
<evidence type="ECO:0000256" key="4">
    <source>
        <dbReference type="ARBA" id="ARBA00022989"/>
    </source>
</evidence>
<evidence type="ECO:0000256" key="1">
    <source>
        <dbReference type="ARBA" id="ARBA00004651"/>
    </source>
</evidence>
<dbReference type="Proteomes" id="UP000469159">
    <property type="component" value="Unassembled WGS sequence"/>
</dbReference>